<evidence type="ECO:0000313" key="3">
    <source>
        <dbReference type="EMBL" id="CAH0377739.1"/>
    </source>
</evidence>
<keyword evidence="2" id="KW-0732">Signal</keyword>
<keyword evidence="1" id="KW-1133">Transmembrane helix</keyword>
<dbReference type="Proteomes" id="UP000789595">
    <property type="component" value="Unassembled WGS sequence"/>
</dbReference>
<gene>
    <name evidence="3" type="ORF">PECAL_5P22700</name>
</gene>
<accession>A0A8J2X3P0</accession>
<evidence type="ECO:0000313" key="4">
    <source>
        <dbReference type="Proteomes" id="UP000789595"/>
    </source>
</evidence>
<evidence type="ECO:0000256" key="1">
    <source>
        <dbReference type="SAM" id="Phobius"/>
    </source>
</evidence>
<keyword evidence="1" id="KW-0472">Membrane</keyword>
<comment type="caution">
    <text evidence="3">The sequence shown here is derived from an EMBL/GenBank/DDBJ whole genome shotgun (WGS) entry which is preliminary data.</text>
</comment>
<proteinExistence type="predicted"/>
<feature type="transmembrane region" description="Helical" evidence="1">
    <location>
        <begin position="227"/>
        <end position="250"/>
    </location>
</feature>
<feature type="chain" id="PRO_5035205774" evidence="2">
    <location>
        <begin position="17"/>
        <end position="346"/>
    </location>
</feature>
<dbReference type="EMBL" id="CAKKNE010000005">
    <property type="protein sequence ID" value="CAH0377739.1"/>
    <property type="molecule type" value="Genomic_DNA"/>
</dbReference>
<organism evidence="3 4">
    <name type="scientific">Pelagomonas calceolata</name>
    <dbReference type="NCBI Taxonomy" id="35677"/>
    <lineage>
        <taxon>Eukaryota</taxon>
        <taxon>Sar</taxon>
        <taxon>Stramenopiles</taxon>
        <taxon>Ochrophyta</taxon>
        <taxon>Pelagophyceae</taxon>
        <taxon>Pelagomonadales</taxon>
        <taxon>Pelagomonadaceae</taxon>
        <taxon>Pelagomonas</taxon>
    </lineage>
</organism>
<sequence length="346" mass="36808">MARACTALLLLSAASALRQPQTVHSKRDVTLVGAMHYNPVSIALAERCVEEQEGLGAVVVESCESRWRRTQEVSPPGSIGRVLLPSEMLAAAEAAEERGVPISLGDTDVGELGPRLKELLIASLMDLLSPGEGWRRIGDDLRRGAKLAFDTSDLDGDALEFSDFLKPDLLLGFVTSLLAYPAAALVKAPIPVGGLLLGSAFGAHYLEQAAREADALAAAGGDSSASYLLLSGVLIVLDILFPIVFGRLLLVAMLEERNVRLARSITEAADRSRGNVVAICVEINQHRVDGVEDDATIQNERAVTQVAILGALHVNGVARLLKDPSGYGEGKAGTWWTDDMIEAKPE</sequence>
<name>A0A8J2X3P0_9STRA</name>
<keyword evidence="1" id="KW-0812">Transmembrane</keyword>
<reference evidence="3" key="1">
    <citation type="submission" date="2021-11" db="EMBL/GenBank/DDBJ databases">
        <authorList>
            <consortium name="Genoscope - CEA"/>
            <person name="William W."/>
        </authorList>
    </citation>
    <scope>NUCLEOTIDE SEQUENCE</scope>
</reference>
<feature type="signal peptide" evidence="2">
    <location>
        <begin position="1"/>
        <end position="16"/>
    </location>
</feature>
<protein>
    <submittedName>
        <fullName evidence="3">Uncharacterized protein</fullName>
    </submittedName>
</protein>
<keyword evidence="4" id="KW-1185">Reference proteome</keyword>
<dbReference type="OrthoDB" id="193600at2759"/>
<evidence type="ECO:0000256" key="2">
    <source>
        <dbReference type="SAM" id="SignalP"/>
    </source>
</evidence>
<dbReference type="AlphaFoldDB" id="A0A8J2X3P0"/>